<evidence type="ECO:0000313" key="8">
    <source>
        <dbReference type="Proteomes" id="UP001147733"/>
    </source>
</evidence>
<dbReference type="Pfam" id="PF04082">
    <property type="entry name" value="Fungal_trans"/>
    <property type="match status" value="1"/>
</dbReference>
<keyword evidence="3" id="KW-0238">DNA-binding</keyword>
<dbReference type="Proteomes" id="UP001147733">
    <property type="component" value="Unassembled WGS sequence"/>
</dbReference>
<evidence type="ECO:0000259" key="6">
    <source>
        <dbReference type="PROSITE" id="PS50048"/>
    </source>
</evidence>
<dbReference type="PANTHER" id="PTHR46910">
    <property type="entry name" value="TRANSCRIPTION FACTOR PDR1"/>
    <property type="match status" value="1"/>
</dbReference>
<evidence type="ECO:0000256" key="3">
    <source>
        <dbReference type="ARBA" id="ARBA00023125"/>
    </source>
</evidence>
<dbReference type="PROSITE" id="PS00463">
    <property type="entry name" value="ZN2_CY6_FUNGAL_1"/>
    <property type="match status" value="1"/>
</dbReference>
<dbReference type="Pfam" id="PF00172">
    <property type="entry name" value="Zn_clus"/>
    <property type="match status" value="1"/>
</dbReference>
<dbReference type="CDD" id="cd12148">
    <property type="entry name" value="fungal_TF_MHR"/>
    <property type="match status" value="1"/>
</dbReference>
<reference evidence="7" key="1">
    <citation type="submission" date="2022-11" db="EMBL/GenBank/DDBJ databases">
        <authorList>
            <person name="Petersen C."/>
        </authorList>
    </citation>
    <scope>NUCLEOTIDE SEQUENCE</scope>
    <source>
        <strain evidence="7">IBT 23319</strain>
    </source>
</reference>
<evidence type="ECO:0000256" key="2">
    <source>
        <dbReference type="ARBA" id="ARBA00023015"/>
    </source>
</evidence>
<dbReference type="InterPro" id="IPR007219">
    <property type="entry name" value="XnlR_reg_dom"/>
</dbReference>
<name>A0A9W9P072_PENCI</name>
<organism evidence="7 8">
    <name type="scientific">Penicillium citrinum</name>
    <dbReference type="NCBI Taxonomy" id="5077"/>
    <lineage>
        <taxon>Eukaryota</taxon>
        <taxon>Fungi</taxon>
        <taxon>Dikarya</taxon>
        <taxon>Ascomycota</taxon>
        <taxon>Pezizomycotina</taxon>
        <taxon>Eurotiomycetes</taxon>
        <taxon>Eurotiomycetidae</taxon>
        <taxon>Eurotiales</taxon>
        <taxon>Aspergillaceae</taxon>
        <taxon>Penicillium</taxon>
    </lineage>
</organism>
<dbReference type="EMBL" id="JAPQKT010000005">
    <property type="protein sequence ID" value="KAJ5231583.1"/>
    <property type="molecule type" value="Genomic_DNA"/>
</dbReference>
<feature type="domain" description="Zn(2)-C6 fungal-type" evidence="6">
    <location>
        <begin position="6"/>
        <end position="36"/>
    </location>
</feature>
<dbReference type="InterPro" id="IPR050987">
    <property type="entry name" value="AtrR-like"/>
</dbReference>
<keyword evidence="4" id="KW-0804">Transcription</keyword>
<evidence type="ECO:0000256" key="4">
    <source>
        <dbReference type="ARBA" id="ARBA00023163"/>
    </source>
</evidence>
<keyword evidence="5" id="KW-0539">Nucleus</keyword>
<evidence type="ECO:0000256" key="1">
    <source>
        <dbReference type="ARBA" id="ARBA00022723"/>
    </source>
</evidence>
<keyword evidence="1" id="KW-0479">Metal-binding</keyword>
<dbReference type="RefSeq" id="XP_056500327.1">
    <property type="nucleotide sequence ID" value="XM_056645089.1"/>
</dbReference>
<evidence type="ECO:0000313" key="7">
    <source>
        <dbReference type="EMBL" id="KAJ5231583.1"/>
    </source>
</evidence>
<dbReference type="GeneID" id="81384256"/>
<gene>
    <name evidence="7" type="ORF">N7469_006171</name>
</gene>
<reference evidence="7" key="2">
    <citation type="journal article" date="2023" name="IMA Fungus">
        <title>Comparative genomic study of the Penicillium genus elucidates a diverse pangenome and 15 lateral gene transfer events.</title>
        <authorList>
            <person name="Petersen C."/>
            <person name="Sorensen T."/>
            <person name="Nielsen M.R."/>
            <person name="Sondergaard T.E."/>
            <person name="Sorensen J.L."/>
            <person name="Fitzpatrick D.A."/>
            <person name="Frisvad J.C."/>
            <person name="Nielsen K.L."/>
        </authorList>
    </citation>
    <scope>NUCLEOTIDE SEQUENCE</scope>
    <source>
        <strain evidence="7">IBT 23319</strain>
    </source>
</reference>
<accession>A0A9W9P072</accession>
<protein>
    <recommendedName>
        <fullName evidence="6">Zn(2)-C6 fungal-type domain-containing protein</fullName>
    </recommendedName>
</protein>
<evidence type="ECO:0000256" key="5">
    <source>
        <dbReference type="ARBA" id="ARBA00023242"/>
    </source>
</evidence>
<dbReference type="InterPro" id="IPR001138">
    <property type="entry name" value="Zn2Cys6_DnaBD"/>
</dbReference>
<dbReference type="OrthoDB" id="270167at2759"/>
<dbReference type="GO" id="GO:0006351">
    <property type="term" value="P:DNA-templated transcription"/>
    <property type="evidence" value="ECO:0007669"/>
    <property type="project" value="InterPro"/>
</dbReference>
<keyword evidence="2" id="KW-0805">Transcription regulation</keyword>
<dbReference type="Gene3D" id="4.10.240.10">
    <property type="entry name" value="Zn(2)-C6 fungal-type DNA-binding domain"/>
    <property type="match status" value="1"/>
</dbReference>
<dbReference type="SUPFAM" id="SSF57701">
    <property type="entry name" value="Zn2/Cys6 DNA-binding domain"/>
    <property type="match status" value="1"/>
</dbReference>
<dbReference type="GO" id="GO:0003677">
    <property type="term" value="F:DNA binding"/>
    <property type="evidence" value="ECO:0007669"/>
    <property type="project" value="UniProtKB-KW"/>
</dbReference>
<dbReference type="GO" id="GO:0000981">
    <property type="term" value="F:DNA-binding transcription factor activity, RNA polymerase II-specific"/>
    <property type="evidence" value="ECO:0007669"/>
    <property type="project" value="InterPro"/>
</dbReference>
<keyword evidence="8" id="KW-1185">Reference proteome</keyword>
<dbReference type="SMART" id="SM00066">
    <property type="entry name" value="GAL4"/>
    <property type="match status" value="1"/>
</dbReference>
<sequence>MSADQACVRCRKQKRKCDRILPCCALCKRLNKHCVYQLPEDAPRLLAMPDWADLKLNNLGYTLELQVSAVIGDGLKLQEAAALYFRTIHTWFPIVSEKNYHARLANTRVQTNTTPPELSLLTLCMALVCKEPIAGVLPDSTWSLYVSIKGFVGLLEVMGANSLEMIQSRILLTIFEIGHAVNDAACISAAANLRAAFGLNLDSLGQKSASPEEQEEIQNVRYALLIVDSYASLESGQPPSTQRGRPSSDTKDVADVELNAFPKLARASKLLDWVLIHLYATSPQDRSSGVEGVAILKCLTSFMTTFQNVELHPHPLSDSALAISRSAMIEALELGSHMINPDNYYCVLTSVNILKSLVHEVGLGGKTPPPVETAAFPVFIAHCLFKAAMVCLCDTRVSGGIDTEPFIQPMKTLLGYLGLRWVAASRCSNDFDSVIRTYHDRKIFGEDRTSTNTISFENQKSGDPNQT</sequence>
<dbReference type="GO" id="GO:0008270">
    <property type="term" value="F:zinc ion binding"/>
    <property type="evidence" value="ECO:0007669"/>
    <property type="project" value="InterPro"/>
</dbReference>
<dbReference type="PROSITE" id="PS50048">
    <property type="entry name" value="ZN2_CY6_FUNGAL_2"/>
    <property type="match status" value="1"/>
</dbReference>
<comment type="caution">
    <text evidence="7">The sequence shown here is derived from an EMBL/GenBank/DDBJ whole genome shotgun (WGS) entry which is preliminary data.</text>
</comment>
<dbReference type="AlphaFoldDB" id="A0A9W9P072"/>
<dbReference type="CDD" id="cd00067">
    <property type="entry name" value="GAL4"/>
    <property type="match status" value="1"/>
</dbReference>
<dbReference type="PANTHER" id="PTHR46910:SF11">
    <property type="entry name" value="ZN(2)-C6 FUNGAL-TYPE DOMAIN-CONTAINING PROTEIN"/>
    <property type="match status" value="1"/>
</dbReference>
<proteinExistence type="predicted"/>
<dbReference type="InterPro" id="IPR036864">
    <property type="entry name" value="Zn2-C6_fun-type_DNA-bd_sf"/>
</dbReference>